<name>A0A673CEK7_9TELE</name>
<feature type="domain" description="Link" evidence="13">
    <location>
        <begin position="40"/>
        <end position="135"/>
    </location>
</feature>
<feature type="compositionally biased region" description="Basic and acidic residues" evidence="10">
    <location>
        <begin position="241"/>
        <end position="260"/>
    </location>
</feature>
<keyword evidence="3 12" id="KW-0732">Signal</keyword>
<dbReference type="GO" id="GO:0004888">
    <property type="term" value="F:transmembrane signaling receptor activity"/>
    <property type="evidence" value="ECO:0007669"/>
    <property type="project" value="TreeGrafter"/>
</dbReference>
<evidence type="ECO:0000256" key="8">
    <source>
        <dbReference type="ARBA" id="ARBA00023180"/>
    </source>
</evidence>
<keyword evidence="6 9" id="KW-1015">Disulfide bond</keyword>
<reference evidence="14" key="2">
    <citation type="submission" date="2025-08" db="UniProtKB">
        <authorList>
            <consortium name="Ensembl"/>
        </authorList>
    </citation>
    <scope>IDENTIFICATION</scope>
</reference>
<dbReference type="GO" id="GO:0005540">
    <property type="term" value="F:hyaluronic acid binding"/>
    <property type="evidence" value="ECO:0007669"/>
    <property type="project" value="InterPro"/>
</dbReference>
<comment type="caution">
    <text evidence="9">Lacks conserved residue(s) required for the propagation of feature annotation.</text>
</comment>
<keyword evidence="4 11" id="KW-1133">Transmembrane helix</keyword>
<feature type="disulfide bond" evidence="9">
    <location>
        <begin position="90"/>
        <end position="111"/>
    </location>
</feature>
<keyword evidence="8" id="KW-0325">Glycoprotein</keyword>
<dbReference type="PROSITE" id="PS01241">
    <property type="entry name" value="LINK_1"/>
    <property type="match status" value="1"/>
</dbReference>
<dbReference type="PANTHER" id="PTHR10225:SF2">
    <property type="entry name" value="LYMPHATIC VESSEL ENDOTHELIAL HYALURONIC ACID RECEPTOR 1"/>
    <property type="match status" value="1"/>
</dbReference>
<gene>
    <name evidence="14" type="primary">lyve1a</name>
</gene>
<evidence type="ECO:0000256" key="4">
    <source>
        <dbReference type="ARBA" id="ARBA00022989"/>
    </source>
</evidence>
<evidence type="ECO:0000256" key="5">
    <source>
        <dbReference type="ARBA" id="ARBA00023136"/>
    </source>
</evidence>
<reference evidence="14" key="1">
    <citation type="submission" date="2019-06" db="EMBL/GenBank/DDBJ databases">
        <authorList>
            <consortium name="Wellcome Sanger Institute Data Sharing"/>
        </authorList>
    </citation>
    <scope>NUCLEOTIDE SEQUENCE [LARGE SCALE GENOMIC DNA]</scope>
</reference>
<dbReference type="OrthoDB" id="9938473at2759"/>
<evidence type="ECO:0000256" key="3">
    <source>
        <dbReference type="ARBA" id="ARBA00022729"/>
    </source>
</evidence>
<keyword evidence="5 11" id="KW-0472">Membrane</keyword>
<evidence type="ECO:0000259" key="13">
    <source>
        <dbReference type="PROSITE" id="PS50963"/>
    </source>
</evidence>
<dbReference type="InterPro" id="IPR000538">
    <property type="entry name" value="Link_dom"/>
</dbReference>
<feature type="signal peptide" evidence="12">
    <location>
        <begin position="1"/>
        <end position="17"/>
    </location>
</feature>
<dbReference type="InterPro" id="IPR016187">
    <property type="entry name" value="CTDL_fold"/>
</dbReference>
<organism evidence="14 15">
    <name type="scientific">Sphaeramia orbicularis</name>
    <name type="common">orbiculate cardinalfish</name>
    <dbReference type="NCBI Taxonomy" id="375764"/>
    <lineage>
        <taxon>Eukaryota</taxon>
        <taxon>Metazoa</taxon>
        <taxon>Chordata</taxon>
        <taxon>Craniata</taxon>
        <taxon>Vertebrata</taxon>
        <taxon>Euteleostomi</taxon>
        <taxon>Actinopterygii</taxon>
        <taxon>Neopterygii</taxon>
        <taxon>Teleostei</taxon>
        <taxon>Neoteleostei</taxon>
        <taxon>Acanthomorphata</taxon>
        <taxon>Gobiaria</taxon>
        <taxon>Kurtiformes</taxon>
        <taxon>Apogonoidei</taxon>
        <taxon>Apogonidae</taxon>
        <taxon>Apogoninae</taxon>
        <taxon>Sphaeramia</taxon>
    </lineage>
</organism>
<evidence type="ECO:0000256" key="10">
    <source>
        <dbReference type="SAM" id="MobiDB-lite"/>
    </source>
</evidence>
<accession>A0A673CEK7</accession>
<dbReference type="SMART" id="SM00445">
    <property type="entry name" value="LINK"/>
    <property type="match status" value="1"/>
</dbReference>
<evidence type="ECO:0000256" key="2">
    <source>
        <dbReference type="ARBA" id="ARBA00022692"/>
    </source>
</evidence>
<protein>
    <recommendedName>
        <fullName evidence="13">Link domain-containing protein</fullName>
    </recommendedName>
</protein>
<dbReference type="Proteomes" id="UP000472271">
    <property type="component" value="Chromosome 3"/>
</dbReference>
<keyword evidence="15" id="KW-1185">Reference proteome</keyword>
<reference evidence="14" key="3">
    <citation type="submission" date="2025-09" db="UniProtKB">
        <authorList>
            <consortium name="Ensembl"/>
        </authorList>
    </citation>
    <scope>IDENTIFICATION</scope>
</reference>
<dbReference type="PRINTS" id="PR01265">
    <property type="entry name" value="LINKMODULE"/>
</dbReference>
<dbReference type="GO" id="GO:0007155">
    <property type="term" value="P:cell adhesion"/>
    <property type="evidence" value="ECO:0007669"/>
    <property type="project" value="InterPro"/>
</dbReference>
<dbReference type="GO" id="GO:0005886">
    <property type="term" value="C:plasma membrane"/>
    <property type="evidence" value="ECO:0007669"/>
    <property type="project" value="TreeGrafter"/>
</dbReference>
<dbReference type="FunCoup" id="A0A673CEK7">
    <property type="interactions" value="524"/>
</dbReference>
<keyword evidence="7" id="KW-0675">Receptor</keyword>
<comment type="subcellular location">
    <subcellularLocation>
        <location evidence="1">Membrane</location>
        <topology evidence="1">Single-pass membrane protein</topology>
    </subcellularLocation>
</comment>
<dbReference type="SUPFAM" id="SSF56436">
    <property type="entry name" value="C-type lectin-like"/>
    <property type="match status" value="1"/>
</dbReference>
<evidence type="ECO:0000256" key="6">
    <source>
        <dbReference type="ARBA" id="ARBA00023157"/>
    </source>
</evidence>
<dbReference type="AlphaFoldDB" id="A0A673CEK7"/>
<dbReference type="Gene3D" id="3.10.100.10">
    <property type="entry name" value="Mannose-Binding Protein A, subunit A"/>
    <property type="match status" value="1"/>
</dbReference>
<evidence type="ECO:0000313" key="14">
    <source>
        <dbReference type="Ensembl" id="ENSSORP00005054011.1"/>
    </source>
</evidence>
<feature type="transmembrane region" description="Helical" evidence="11">
    <location>
        <begin position="193"/>
        <end position="213"/>
    </location>
</feature>
<evidence type="ECO:0000256" key="9">
    <source>
        <dbReference type="PROSITE-ProRule" id="PRU00323"/>
    </source>
</evidence>
<dbReference type="Pfam" id="PF00193">
    <property type="entry name" value="Xlink"/>
    <property type="match status" value="1"/>
</dbReference>
<evidence type="ECO:0000256" key="12">
    <source>
        <dbReference type="SAM" id="SignalP"/>
    </source>
</evidence>
<feature type="region of interest" description="Disordered" evidence="10">
    <location>
        <begin position="240"/>
        <end position="260"/>
    </location>
</feature>
<evidence type="ECO:0000313" key="15">
    <source>
        <dbReference type="Proteomes" id="UP000472271"/>
    </source>
</evidence>
<evidence type="ECO:0000256" key="1">
    <source>
        <dbReference type="ARBA" id="ARBA00004167"/>
    </source>
</evidence>
<dbReference type="Ensembl" id="ENSSORT00005055282.1">
    <property type="protein sequence ID" value="ENSSORP00005054011.1"/>
    <property type="gene ID" value="ENSSORG00005024246.1"/>
</dbReference>
<dbReference type="InterPro" id="IPR043210">
    <property type="entry name" value="CD44_antigen-like"/>
</dbReference>
<dbReference type="InterPro" id="IPR016186">
    <property type="entry name" value="C-type_lectin-like/link_sf"/>
</dbReference>
<sequence>MSVIRVFICSVLSVTLGISEQNIDTSNIRVFPALHHSIAGVFQASYMNKQNQVQYAFNASEARTLCSSLGVVIASKDQVQEALTRGLETCRFGWTDEHLAVIPRVKPQSTCGQNQTGLVTWRASVTRRFDVFCFNESDMVAQIEDATQLPSEPAPTSRSSTPTLPSFILINMDSEAEKALIVGSAQGSSGKKAVLITSALAVLLIAVVIFAYIRRRKRKCSDKKQQEYIETEEWICVTKTQEPKKAASEEERIEVDKNTS</sequence>
<keyword evidence="2 11" id="KW-0812">Transmembrane</keyword>
<dbReference type="PROSITE" id="PS50963">
    <property type="entry name" value="LINK_2"/>
    <property type="match status" value="1"/>
</dbReference>
<dbReference type="PANTHER" id="PTHR10225">
    <property type="entry name" value="HYALURONAN RECEPTOR"/>
    <property type="match status" value="1"/>
</dbReference>
<evidence type="ECO:0000256" key="11">
    <source>
        <dbReference type="SAM" id="Phobius"/>
    </source>
</evidence>
<dbReference type="InParanoid" id="A0A673CEK7"/>
<proteinExistence type="predicted"/>
<feature type="chain" id="PRO_5025408858" description="Link domain-containing protein" evidence="12">
    <location>
        <begin position="18"/>
        <end position="260"/>
    </location>
</feature>
<evidence type="ECO:0000256" key="7">
    <source>
        <dbReference type="ARBA" id="ARBA00023170"/>
    </source>
</evidence>